<feature type="compositionally biased region" description="Low complexity" evidence="1">
    <location>
        <begin position="264"/>
        <end position="275"/>
    </location>
</feature>
<feature type="region of interest" description="Disordered" evidence="1">
    <location>
        <begin position="233"/>
        <end position="314"/>
    </location>
</feature>
<sequence length="396" mass="40431">MGWLTNLLLPGRLRTGPTALLPEKPDPKTLLAIAQLADPDARLDGDDILAGGSRILAAIELDGETSSKLGVTGEEQVWACRLSAETQLPMDYFDKSLAEGVAYRLGGWSMCRGEPTDLADSDLRTVRVYLPAAPSPEEVVSLLGEVLRPAADAGGRPDGEPADGVVHITVDGGVVTDVYAGADMMITLEEGNRIPPAAKAHWPYLTEIVIMRVSAIDEAALAAFGGRTAAAEEATGAAEAEEAEEAATAGTGAENAAEPEAETSSENATTTGGPEADAEIADAESADAESADAESVDGETGDAETVAGDDTDGAGVVGADADDTAADDTVGEVADEGADEDADDGVDEGADDTALVERAAVALVLANRLQGIATDQGGFQLVEAEDVLPGRYAGQR</sequence>
<keyword evidence="3" id="KW-1185">Reference proteome</keyword>
<proteinExistence type="predicted"/>
<dbReference type="EMBL" id="BOOO01000015">
    <property type="protein sequence ID" value="GII29413.1"/>
    <property type="molecule type" value="Genomic_DNA"/>
</dbReference>
<name>A0A8J3TN05_9ACTN</name>
<reference evidence="2 3" key="1">
    <citation type="submission" date="2021-01" db="EMBL/GenBank/DDBJ databases">
        <title>Whole genome shotgun sequence of Planotetraspora mira NBRC 15435.</title>
        <authorList>
            <person name="Komaki H."/>
            <person name="Tamura T."/>
        </authorList>
    </citation>
    <scope>NUCLEOTIDE SEQUENCE [LARGE SCALE GENOMIC DNA]</scope>
    <source>
        <strain evidence="2 3">NBRC 15435</strain>
    </source>
</reference>
<protein>
    <submittedName>
        <fullName evidence="2">Uncharacterized protein</fullName>
    </submittedName>
</protein>
<feature type="compositionally biased region" description="Low complexity" evidence="1">
    <location>
        <begin position="246"/>
        <end position="256"/>
    </location>
</feature>
<dbReference type="Proteomes" id="UP000650628">
    <property type="component" value="Unassembled WGS sequence"/>
</dbReference>
<comment type="caution">
    <text evidence="2">The sequence shown here is derived from an EMBL/GenBank/DDBJ whole genome shotgun (WGS) entry which is preliminary data.</text>
</comment>
<feature type="compositionally biased region" description="Acidic residues" evidence="1">
    <location>
        <begin position="276"/>
        <end position="312"/>
    </location>
</feature>
<evidence type="ECO:0000313" key="2">
    <source>
        <dbReference type="EMBL" id="GII29413.1"/>
    </source>
</evidence>
<gene>
    <name evidence="2" type="ORF">Pmi06nite_28550</name>
</gene>
<evidence type="ECO:0000313" key="3">
    <source>
        <dbReference type="Proteomes" id="UP000650628"/>
    </source>
</evidence>
<evidence type="ECO:0000256" key="1">
    <source>
        <dbReference type="SAM" id="MobiDB-lite"/>
    </source>
</evidence>
<accession>A0A8J3TN05</accession>
<organism evidence="2 3">
    <name type="scientific">Planotetraspora mira</name>
    <dbReference type="NCBI Taxonomy" id="58121"/>
    <lineage>
        <taxon>Bacteria</taxon>
        <taxon>Bacillati</taxon>
        <taxon>Actinomycetota</taxon>
        <taxon>Actinomycetes</taxon>
        <taxon>Streptosporangiales</taxon>
        <taxon>Streptosporangiaceae</taxon>
        <taxon>Planotetraspora</taxon>
    </lineage>
</organism>
<dbReference type="AlphaFoldDB" id="A0A8J3TN05"/>
<dbReference type="RefSeq" id="WP_203953417.1">
    <property type="nucleotide sequence ID" value="NZ_BOOO01000015.1"/>
</dbReference>